<reference evidence="1 2" key="1">
    <citation type="journal article" date="2016" name="Nat. Commun.">
        <title>Thousands of microbial genomes shed light on interconnected biogeochemical processes in an aquifer system.</title>
        <authorList>
            <person name="Anantharaman K."/>
            <person name="Brown C.T."/>
            <person name="Hug L.A."/>
            <person name="Sharon I."/>
            <person name="Castelle C.J."/>
            <person name="Probst A.J."/>
            <person name="Thomas B.C."/>
            <person name="Singh A."/>
            <person name="Wilkins M.J."/>
            <person name="Karaoz U."/>
            <person name="Brodie E.L."/>
            <person name="Williams K.H."/>
            <person name="Hubbard S.S."/>
            <person name="Banfield J.F."/>
        </authorList>
    </citation>
    <scope>NUCLEOTIDE SEQUENCE [LARGE SCALE GENOMIC DNA]</scope>
</reference>
<evidence type="ECO:0000313" key="2">
    <source>
        <dbReference type="Proteomes" id="UP000177871"/>
    </source>
</evidence>
<name>A0A1F5ZZA3_9BACT</name>
<accession>A0A1F5ZZA3</accession>
<organism evidence="1 2">
    <name type="scientific">Candidatus Gottesmanbacteria bacterium RIFCSPHIGHO2_01_FULL_47_48</name>
    <dbReference type="NCBI Taxonomy" id="1798381"/>
    <lineage>
        <taxon>Bacteria</taxon>
        <taxon>Candidatus Gottesmaniibacteriota</taxon>
    </lineage>
</organism>
<proteinExistence type="predicted"/>
<dbReference type="STRING" id="1798381.A2721_03155"/>
<evidence type="ECO:0008006" key="3">
    <source>
        <dbReference type="Google" id="ProtNLM"/>
    </source>
</evidence>
<dbReference type="EMBL" id="MFJK01000018">
    <property type="protein sequence ID" value="OGG17675.1"/>
    <property type="molecule type" value="Genomic_DNA"/>
</dbReference>
<dbReference type="Proteomes" id="UP000177871">
    <property type="component" value="Unassembled WGS sequence"/>
</dbReference>
<dbReference type="AlphaFoldDB" id="A0A1F5ZZA3"/>
<protein>
    <recommendedName>
        <fullName evidence="3">Ribbon-helix-helix protein CopG domain-containing protein</fullName>
    </recommendedName>
</protein>
<gene>
    <name evidence="1" type="ORF">A2721_03155</name>
</gene>
<comment type="caution">
    <text evidence="1">The sequence shown here is derived from an EMBL/GenBank/DDBJ whole genome shotgun (WGS) entry which is preliminary data.</text>
</comment>
<evidence type="ECO:0000313" key="1">
    <source>
        <dbReference type="EMBL" id="OGG17675.1"/>
    </source>
</evidence>
<sequence length="87" mass="10153">MNTTVRTTITLPTDLYEELRKEAFLKRSSVSHVVATRIKKPQLGKKAKKFGFSLDNIIGKYHVKKWREITKKELYDDIAKHKMSLGF</sequence>